<evidence type="ECO:0008006" key="4">
    <source>
        <dbReference type="Google" id="ProtNLM"/>
    </source>
</evidence>
<dbReference type="EMBL" id="LTBA01000064">
    <property type="protein sequence ID" value="KYH30575.1"/>
    <property type="molecule type" value="Genomic_DNA"/>
</dbReference>
<organism evidence="2 3">
    <name type="scientific">Clostridium tepidiprofundi DSM 19306</name>
    <dbReference type="NCBI Taxonomy" id="1121338"/>
    <lineage>
        <taxon>Bacteria</taxon>
        <taxon>Bacillati</taxon>
        <taxon>Bacillota</taxon>
        <taxon>Clostridia</taxon>
        <taxon>Eubacteriales</taxon>
        <taxon>Clostridiaceae</taxon>
        <taxon>Clostridium</taxon>
    </lineage>
</organism>
<proteinExistence type="predicted"/>
<dbReference type="PATRIC" id="fig|1121338.3.peg.2666"/>
<keyword evidence="3" id="KW-1185">Reference proteome</keyword>
<reference evidence="2 3" key="1">
    <citation type="submission" date="2016-02" db="EMBL/GenBank/DDBJ databases">
        <title>Genome sequence of Clostridium tepidiprofundi DSM 19306.</title>
        <authorList>
            <person name="Poehlein A."/>
            <person name="Daniel R."/>
        </authorList>
    </citation>
    <scope>NUCLEOTIDE SEQUENCE [LARGE SCALE GENOMIC DNA]</scope>
    <source>
        <strain evidence="2 3">DSM 19306</strain>
    </source>
</reference>
<evidence type="ECO:0000256" key="1">
    <source>
        <dbReference type="SAM" id="SignalP"/>
    </source>
</evidence>
<dbReference type="OrthoDB" id="10015229at2"/>
<dbReference type="SUPFAM" id="SSF69304">
    <property type="entry name" value="Tricorn protease N-terminal domain"/>
    <property type="match status" value="1"/>
</dbReference>
<feature type="signal peptide" evidence="1">
    <location>
        <begin position="1"/>
        <end position="24"/>
    </location>
</feature>
<keyword evidence="1" id="KW-0732">Signal</keyword>
<feature type="chain" id="PRO_5038595170" description="Lipoprotein" evidence="1">
    <location>
        <begin position="25"/>
        <end position="448"/>
    </location>
</feature>
<sequence length="448" mass="52995">MKKIRCITILFLVFALFLIGCNNSETEAKKTAENFINDFYNINHTDMSIEDISKCPNDESTQKLKKYITDEHFKYVSTKTTIFAIRLEYPIQQKFDVKLDTLNLTENSKDKDSIVYDYNCDVTVTYSDKKQSNIELKGTIPLVKTDEGWKINDINNVDLSFIENFDILNINKKEEINKPKDNEDIFLMTADGYGAQNEWQFSKDYSVLNYSGDEGIYVFKNNKLIYTIKNDNEKDNSYYFAAISPSGNKIIRQKVDNKKQKWKLDLFNAEDGVKEETYLSQQNDRYYLKKWTKRGMFFEKYDKWGEEMDTHLIKKLFILNEQKKFEEVMDYTNTSWKVRDIIDNLVLVEDYNTKQFYIFNIDTKEIKDTNFSSKPFGIDLAEVKFYNSPNILIYELRQEGSGKIFLFKNKEKIFITKNYFVGITKDGVVYAKYIDDGHKRDIYFKLLN</sequence>
<dbReference type="RefSeq" id="WP_066827288.1">
    <property type="nucleotide sequence ID" value="NZ_LTBA01000064.1"/>
</dbReference>
<gene>
    <name evidence="2" type="ORF">CLTEP_25660</name>
</gene>
<dbReference type="PROSITE" id="PS51257">
    <property type="entry name" value="PROKAR_LIPOPROTEIN"/>
    <property type="match status" value="1"/>
</dbReference>
<dbReference type="Proteomes" id="UP000075531">
    <property type="component" value="Unassembled WGS sequence"/>
</dbReference>
<name>A0A151ASI4_9CLOT</name>
<evidence type="ECO:0000313" key="3">
    <source>
        <dbReference type="Proteomes" id="UP000075531"/>
    </source>
</evidence>
<accession>A0A151ASI4</accession>
<evidence type="ECO:0000313" key="2">
    <source>
        <dbReference type="EMBL" id="KYH30575.1"/>
    </source>
</evidence>
<dbReference type="AlphaFoldDB" id="A0A151ASI4"/>
<protein>
    <recommendedName>
        <fullName evidence="4">Lipoprotein</fullName>
    </recommendedName>
</protein>
<comment type="caution">
    <text evidence="2">The sequence shown here is derived from an EMBL/GenBank/DDBJ whole genome shotgun (WGS) entry which is preliminary data.</text>
</comment>